<protein>
    <recommendedName>
        <fullName evidence="2">CAAX prenyl protease 2/Lysostaphin resistance protein A-like domain-containing protein</fullName>
    </recommendedName>
</protein>
<dbReference type="PANTHER" id="PTHR39430:SF1">
    <property type="entry name" value="PROTEASE"/>
    <property type="match status" value="1"/>
</dbReference>
<keyword evidence="1" id="KW-1133">Transmembrane helix</keyword>
<dbReference type="eggNOG" id="COG1266">
    <property type="taxonomic scope" value="Bacteria"/>
</dbReference>
<sequence length="310" mass="33632">MESMNENAGAVLQESKVVIYLSVAAKIVVYVFLILGFAAAFAFLAGDLLALVPALAQNGALELIVQESCFLAGVLVAAFILLRWWDRLPFSDLGLSVKGRLKDFLWGTFVAFALYGIGFGVLYLSGEIKITGVQWDGANLLLMWIFMLLVAVTEETALRGFVLGRLLNAGVNRFMALFISAALFSLLHIFNPNFSLIAFLNILLAGLMLGASYIYTRNLWFPIALHLFWNWLQGPVLGFEVSGGQFGNTLLSLELPEKNIINGGAFGFEGSVVCTALMIIMTVIILKSASRQSSCDPCPHSAPEPGHAGE</sequence>
<feature type="transmembrane region" description="Helical" evidence="1">
    <location>
        <begin position="20"/>
        <end position="44"/>
    </location>
</feature>
<feature type="transmembrane region" description="Helical" evidence="1">
    <location>
        <begin position="64"/>
        <end position="84"/>
    </location>
</feature>
<feature type="domain" description="CAAX prenyl protease 2/Lysostaphin resistance protein A-like" evidence="2">
    <location>
        <begin position="139"/>
        <end position="232"/>
    </location>
</feature>
<comment type="caution">
    <text evidence="3">The sequence shown here is derived from an EMBL/GenBank/DDBJ whole genome shotgun (WGS) entry which is preliminary data.</text>
</comment>
<evidence type="ECO:0000256" key="1">
    <source>
        <dbReference type="SAM" id="Phobius"/>
    </source>
</evidence>
<dbReference type="EMBL" id="ADLF01000015">
    <property type="protein sequence ID" value="EKU89177.1"/>
    <property type="molecule type" value="Genomic_DNA"/>
</dbReference>
<accession>K9EDY4</accession>
<dbReference type="GO" id="GO:0080120">
    <property type="term" value="P:CAAX-box protein maturation"/>
    <property type="evidence" value="ECO:0007669"/>
    <property type="project" value="UniProtKB-ARBA"/>
</dbReference>
<gene>
    <name evidence="3" type="ORF">HMPREF9447_03502</name>
</gene>
<dbReference type="HOGENOM" id="CLU_051806_4_1_10"/>
<dbReference type="Pfam" id="PF02517">
    <property type="entry name" value="Rce1-like"/>
    <property type="match status" value="1"/>
</dbReference>
<proteinExistence type="predicted"/>
<reference evidence="3 4" key="1">
    <citation type="submission" date="2012-09" db="EMBL/GenBank/DDBJ databases">
        <title>The Genome Sequence of Bacteroides oleiciplenus YIT 12058.</title>
        <authorList>
            <consortium name="The Broad Institute Genome Sequencing Platform"/>
            <person name="Earl A."/>
            <person name="Ward D."/>
            <person name="Feldgarden M."/>
            <person name="Gevers D."/>
            <person name="Morotomi M."/>
            <person name="Walker B."/>
            <person name="Young S.K."/>
            <person name="Zeng Q."/>
            <person name="Gargeya S."/>
            <person name="Fitzgerald M."/>
            <person name="Haas B."/>
            <person name="Abouelleil A."/>
            <person name="Alvarado L."/>
            <person name="Arachchi H.M."/>
            <person name="Berlin A.M."/>
            <person name="Chapman S.B."/>
            <person name="Goldberg J."/>
            <person name="Griggs A."/>
            <person name="Gujja S."/>
            <person name="Hansen M."/>
            <person name="Howarth C."/>
            <person name="Imamovic A."/>
            <person name="Larimer J."/>
            <person name="McCowen C."/>
            <person name="Montmayeur A."/>
            <person name="Murphy C."/>
            <person name="Neiman D."/>
            <person name="Pearson M."/>
            <person name="Priest M."/>
            <person name="Roberts A."/>
            <person name="Saif S."/>
            <person name="Shea T."/>
            <person name="Sisk P."/>
            <person name="Sykes S."/>
            <person name="Wortman J."/>
            <person name="Nusbaum C."/>
            <person name="Birren B."/>
        </authorList>
    </citation>
    <scope>NUCLEOTIDE SEQUENCE [LARGE SCALE GENOMIC DNA]</scope>
    <source>
        <strain evidence="3 4">YIT 12058</strain>
    </source>
</reference>
<keyword evidence="1" id="KW-0472">Membrane</keyword>
<dbReference type="AlphaFoldDB" id="K9EDY4"/>
<feature type="transmembrane region" description="Helical" evidence="1">
    <location>
        <begin position="137"/>
        <end position="158"/>
    </location>
</feature>
<feature type="transmembrane region" description="Helical" evidence="1">
    <location>
        <begin position="170"/>
        <end position="190"/>
    </location>
</feature>
<organism evidence="3 4">
    <name type="scientific">Bacteroides oleiciplenus YIT 12058</name>
    <dbReference type="NCBI Taxonomy" id="742727"/>
    <lineage>
        <taxon>Bacteria</taxon>
        <taxon>Pseudomonadati</taxon>
        <taxon>Bacteroidota</taxon>
        <taxon>Bacteroidia</taxon>
        <taxon>Bacteroidales</taxon>
        <taxon>Bacteroidaceae</taxon>
        <taxon>Bacteroides</taxon>
    </lineage>
</organism>
<keyword evidence="1" id="KW-0812">Transmembrane</keyword>
<evidence type="ECO:0000313" key="3">
    <source>
        <dbReference type="EMBL" id="EKU89177.1"/>
    </source>
</evidence>
<evidence type="ECO:0000313" key="4">
    <source>
        <dbReference type="Proteomes" id="UP000009872"/>
    </source>
</evidence>
<dbReference type="PANTHER" id="PTHR39430">
    <property type="entry name" value="MEMBRANE-ASSOCIATED PROTEASE-RELATED"/>
    <property type="match status" value="1"/>
</dbReference>
<evidence type="ECO:0000259" key="2">
    <source>
        <dbReference type="Pfam" id="PF02517"/>
    </source>
</evidence>
<feature type="transmembrane region" description="Helical" evidence="1">
    <location>
        <begin position="104"/>
        <end position="125"/>
    </location>
</feature>
<dbReference type="GO" id="GO:0004175">
    <property type="term" value="F:endopeptidase activity"/>
    <property type="evidence" value="ECO:0007669"/>
    <property type="project" value="UniProtKB-ARBA"/>
</dbReference>
<dbReference type="Proteomes" id="UP000009872">
    <property type="component" value="Unassembled WGS sequence"/>
</dbReference>
<keyword evidence="4" id="KW-1185">Reference proteome</keyword>
<feature type="transmembrane region" description="Helical" evidence="1">
    <location>
        <begin position="266"/>
        <end position="286"/>
    </location>
</feature>
<feature type="transmembrane region" description="Helical" evidence="1">
    <location>
        <begin position="227"/>
        <end position="246"/>
    </location>
</feature>
<feature type="transmembrane region" description="Helical" evidence="1">
    <location>
        <begin position="196"/>
        <end position="215"/>
    </location>
</feature>
<dbReference type="RefSeq" id="WP_009131032.1">
    <property type="nucleotide sequence ID" value="NZ_JH992943.1"/>
</dbReference>
<name>K9EDY4_9BACE</name>
<dbReference type="InterPro" id="IPR003675">
    <property type="entry name" value="Rce1/LyrA-like_dom"/>
</dbReference>
<dbReference type="STRING" id="742727.HMPREF9447_03502"/>